<evidence type="ECO:0000256" key="5">
    <source>
        <dbReference type="ARBA" id="ARBA00022741"/>
    </source>
</evidence>
<feature type="compositionally biased region" description="Acidic residues" evidence="15">
    <location>
        <begin position="270"/>
        <end position="293"/>
    </location>
</feature>
<evidence type="ECO:0000256" key="14">
    <source>
        <dbReference type="SAM" id="Coils"/>
    </source>
</evidence>
<proteinExistence type="inferred from homology"/>
<keyword evidence="7" id="KW-0067">ATP-binding</keyword>
<feature type="compositionally biased region" description="Pro residues" evidence="15">
    <location>
        <begin position="378"/>
        <end position="387"/>
    </location>
</feature>
<dbReference type="GO" id="GO:0051301">
    <property type="term" value="P:cell division"/>
    <property type="evidence" value="ECO:0007669"/>
    <property type="project" value="UniProtKB-KW"/>
</dbReference>
<evidence type="ECO:0000256" key="8">
    <source>
        <dbReference type="ARBA" id="ARBA00023054"/>
    </source>
</evidence>
<feature type="region of interest" description="Disordered" evidence="15">
    <location>
        <begin position="1"/>
        <end position="388"/>
    </location>
</feature>
<dbReference type="EC" id="3.1.3.2" evidence="13"/>
<feature type="compositionally biased region" description="Acidic residues" evidence="15">
    <location>
        <begin position="506"/>
        <end position="527"/>
    </location>
</feature>
<organism evidence="17 18">
    <name type="scientific">Rhodotorula mucilaginosa</name>
    <name type="common">Yeast</name>
    <name type="synonym">Rhodotorula rubra</name>
    <dbReference type="NCBI Taxonomy" id="5537"/>
    <lineage>
        <taxon>Eukaryota</taxon>
        <taxon>Fungi</taxon>
        <taxon>Dikarya</taxon>
        <taxon>Basidiomycota</taxon>
        <taxon>Pucciniomycotina</taxon>
        <taxon>Microbotryomycetes</taxon>
        <taxon>Sporidiobolales</taxon>
        <taxon>Sporidiobolaceae</taxon>
        <taxon>Rhodotorula</taxon>
    </lineage>
</organism>
<keyword evidence="9" id="KW-0226">DNA condensation</keyword>
<keyword evidence="18" id="KW-1185">Reference proteome</keyword>
<sequence>MPPRRAARAATQEPFEELDSNAARPSARRTAAAAAAKANANKPAPTRRATAAAKQAPTRSAGRTTRKRVVQDSESEEEEEEGDEDEAEPAVDASDHDDNEDDEPVKPQARGNTLAAGRQASAARRAARVSAASSVAKSEDAQEDDDDDDDDDDEEEEAEEPVKPARASRAKAVAGAASRNGRGKKSAEPVLPLSPSPTPSVAAPASNDDSSEEEEASEEEDTASAVEVESGPTRKRGADAKKRVSLAPASAKAAARRRSVLPTPDPESSAAEEEATDENEDEDEDEDDEDDDATPQPPSARKVRGAAKGKGKARAVVASSDDDEEEEEAKDEAKVESLPPQGEVVPPSPTPSNLDGARSRSATPVPTSAVAAEAAAAPPSPVKPSPPTALTASALASIARQAAIDHAALAVQRAEEMKGKPRLVIHQLVLENFKSYKGRAIIGPFHKSFSAIVGPNGSGKSNTIDALLFVFGFRANKMRQGKFSELIHNSGAATPAGSSTAKEGEDHDDEDDEGFFDPEEYDSDDDEAYRKGGSKGKGKGKGKAGKKRATERYAAGGCEYATVEIWFREIIESADSVDDWNVVPNSGIVVARTVRRDNTTRYTVNGKSASPGEVKQLLLGRGIDLTHNRFLILQGEVESIAQMKPKGATEHEEGLLEYLEDIIGTNRYKKLIEEAAVDVERLGDERQVQMNRVKLVEKEKGALEARKKAADAYIRDQLELVRLQNQLYQRHAHQAGADRLLYEEQAAEAKAELDAELERQKVDRERYEADSAAYESTKQHLKEIEEAANAFAKDLATFEKAKVQLTVQKKAADTKYTKLKKQLEEDKHAAQQAQSDIRDHTDTLDKLISGKDKFKDELEQEQAALTKVMDGLRDKIEGFSLEIEQHQKSLAPWHEQIEAKQNEIKIATQQLEDLRGKSAQIQADIERIEEEIEADRVAAKEKAQELKALHASRKEMDERIEQARTRVQKEKATENKQRAAVSNAREKSVEAKASQQASQSKGHVLSSVLKLKEQGRLPGFHGRLGDLGRIDDKYDVAISTAAASGLESLIVDTRETAEAIFDHLRKHNIGRASCIALDRFGKLDLSPIRTPANTHRLFDLVTPKEQIYAPAFRHILKDTLVAPFWDVAQPVSTGKVDGQRWRVVTLDGNIAEKSGAAQVGGSRPIRGKMSSKIQADDVSPQQLAKLEADEKAAVVKLDEVVELSKAAETDLRSLQKELAQIDAAIPKIEMDLEANKQDGEQKAELLAELRSQSKPNAGDVKRVAQLEKAIEALDGELETLRGKAFKYEEKIAALQGKIEEVGGLKLRSQKAKVSDLQEQIRHNETRLVKAKTERAKAEKDLAKSTKAIEANSAKAEELEAEIADLRKQLAATEQEAEPIRQTVEQAQAGVEDGREQLANLKAELDEQEDAIIEFKKAEAELKGAFAEQEKLLRESTRIFEYWSAKIGELQLPDFELLEPEEGDDDEDVEKPPRVEEILRQLEPDEIAAVDLKKLKGQIALLEERLERNNADLAVLQEYKRRDEEFRKRAEEFESVSRQWDAAKTAVTELRNERLVQFMQGFGIISNKLKEMYQMITLGGNAELELYDSADPFSEGILFSVMPPKKSWKNISNLSGGEKTLSSLALVFALHTYKPTPIYLLDEVDAALDFRNVSIVANYIKARCAQQAQFIVISLRNNLFELANRLVGVYKVENCTRSVAIDNTDLAAIADVDPAALPSKPVASPLSKLELHKRYVDTRFPYTGPAVPVGDWLDQTVQGNGKGYERLYKDPAVLPAPDMSVLDVTNNINVISTSFLPTGINIHFQTPYGIGSDPVVRWGYSADALNCNATGTTLSYDRTPPCSMMLATQCSSFFHNVEIPDIEPGSTIYYSIPGGNGTRPSDVLTVKTALKPGCETEFECEPTWDVCVDGSHTELPGPAPVPAEYLSPLPAGEPANQGGPRGGDIAQVYENNWDLWQNWMNDVSKIIPYQVTPGNHEASCAEFDGPQNQLTALLVNNDTSYNATSPTSNLTYYACPESQRNFTAYNHRFFMNGEKSNGRGNHWYSFDYGLAHFVSFSGETDYYKSPEKPFIAVTKGNTSLPSEAATFATNSGPFGYINNNNYTNNAAYEQIQWLKNDLANVDRSKTPWIFAMSHRPMYSSEVSAYQVAMRNAFQQILLDGGVDGYFAGHIHFYERMYPIMGNGQVDHAAVKDNHTYIATKDSLIHFVEGNAGNLESHSTLGPDQPILNTTAVLNEVDFGFASLRIHNRTTATYSFIKGVDGSVGDYVTMIKPSN</sequence>
<feature type="coiled-coil region" evidence="14">
    <location>
        <begin position="1263"/>
        <end position="1434"/>
    </location>
</feature>
<dbReference type="InterPro" id="IPR008963">
    <property type="entry name" value="Purple_acid_Pase-like_N"/>
</dbReference>
<comment type="catalytic activity">
    <reaction evidence="13">
        <text>a phosphate monoester + H2O = an alcohol + phosphate</text>
        <dbReference type="Rhea" id="RHEA:15017"/>
        <dbReference type="ChEBI" id="CHEBI:15377"/>
        <dbReference type="ChEBI" id="CHEBI:30879"/>
        <dbReference type="ChEBI" id="CHEBI:43474"/>
        <dbReference type="ChEBI" id="CHEBI:67140"/>
        <dbReference type="EC" id="3.1.3.2"/>
    </reaction>
</comment>
<comment type="similarity">
    <text evidence="13">Belongs to the metallophosphoesterase superfamily. Purple acid phosphatase family.</text>
</comment>
<evidence type="ECO:0000256" key="13">
    <source>
        <dbReference type="RuleBase" id="RU361203"/>
    </source>
</evidence>
<dbReference type="SMART" id="SM00968">
    <property type="entry name" value="SMC_hinge"/>
    <property type="match status" value="1"/>
</dbReference>
<dbReference type="InterPro" id="IPR010935">
    <property type="entry name" value="SMC_hinge"/>
</dbReference>
<evidence type="ECO:0000313" key="17">
    <source>
        <dbReference type="EMBL" id="KAG0664223.1"/>
    </source>
</evidence>
<dbReference type="Gene3D" id="3.60.21.10">
    <property type="match status" value="1"/>
</dbReference>
<keyword evidence="6" id="KW-0498">Mitosis</keyword>
<feature type="compositionally biased region" description="Basic residues" evidence="15">
    <location>
        <begin position="301"/>
        <end position="313"/>
    </location>
</feature>
<feature type="coiled-coil region" evidence="14">
    <location>
        <begin position="1491"/>
        <end position="1535"/>
    </location>
</feature>
<feature type="region of interest" description="Disordered" evidence="15">
    <location>
        <begin position="966"/>
        <end position="1001"/>
    </location>
</feature>
<dbReference type="PANTHER" id="PTHR18937">
    <property type="entry name" value="STRUCTURAL MAINTENANCE OF CHROMOSOMES SMC FAMILY MEMBER"/>
    <property type="match status" value="1"/>
</dbReference>
<feature type="compositionally biased region" description="Acidic residues" evidence="15">
    <location>
        <begin position="320"/>
        <end position="330"/>
    </location>
</feature>
<feature type="compositionally biased region" description="Basic and acidic residues" evidence="15">
    <location>
        <begin position="966"/>
        <end position="977"/>
    </location>
</feature>
<dbReference type="Proteomes" id="UP000777482">
    <property type="component" value="Unassembled WGS sequence"/>
</dbReference>
<feature type="region of interest" description="Disordered" evidence="15">
    <location>
        <begin position="488"/>
        <end position="548"/>
    </location>
</feature>
<reference evidence="17 18" key="1">
    <citation type="submission" date="2020-11" db="EMBL/GenBank/DDBJ databases">
        <title>Kefir isolates.</title>
        <authorList>
            <person name="Marcisauskas S."/>
            <person name="Kim Y."/>
            <person name="Blasche S."/>
        </authorList>
    </citation>
    <scope>NUCLEOTIDE SEQUENCE [LARGE SCALE GENOMIC DNA]</scope>
    <source>
        <strain evidence="17 18">KR</strain>
    </source>
</reference>
<name>A0A9P6W4C4_RHOMI</name>
<comment type="caution">
    <text evidence="17">The sequence shown here is derived from an EMBL/GenBank/DDBJ whole genome shotgun (WGS) entry which is preliminary data.</text>
</comment>
<protein>
    <recommendedName>
        <fullName evidence="13">Purple acid phosphatase</fullName>
        <ecNumber evidence="13">3.1.3.2</ecNumber>
    </recommendedName>
</protein>
<feature type="compositionally biased region" description="Acidic residues" evidence="15">
    <location>
        <begin position="73"/>
        <end position="103"/>
    </location>
</feature>
<feature type="compositionally biased region" description="Acidic residues" evidence="15">
    <location>
        <begin position="141"/>
        <end position="159"/>
    </location>
</feature>
<keyword evidence="11" id="KW-0539">Nucleus</keyword>
<evidence type="ECO:0000256" key="11">
    <source>
        <dbReference type="ARBA" id="ARBA00023242"/>
    </source>
</evidence>
<evidence type="ECO:0000256" key="7">
    <source>
        <dbReference type="ARBA" id="ARBA00022840"/>
    </source>
</evidence>
<keyword evidence="12" id="KW-0131">Cell cycle</keyword>
<evidence type="ECO:0000256" key="15">
    <source>
        <dbReference type="SAM" id="MobiDB-lite"/>
    </source>
</evidence>
<gene>
    <name evidence="17" type="ORF">C6P46_001687</name>
</gene>
<dbReference type="GO" id="GO:0046872">
    <property type="term" value="F:metal ion binding"/>
    <property type="evidence" value="ECO:0007669"/>
    <property type="project" value="InterPro"/>
</dbReference>
<dbReference type="SUPFAM" id="SSF56300">
    <property type="entry name" value="Metallo-dependent phosphatases"/>
    <property type="match status" value="1"/>
</dbReference>
<feature type="domain" description="SMC hinge" evidence="16">
    <location>
        <begin position="1018"/>
        <end position="1132"/>
    </location>
</feature>
<dbReference type="GO" id="GO:0005634">
    <property type="term" value="C:nucleus"/>
    <property type="evidence" value="ECO:0007669"/>
    <property type="project" value="UniProtKB-SubCell"/>
</dbReference>
<dbReference type="SUPFAM" id="SSF75553">
    <property type="entry name" value="Smc hinge domain"/>
    <property type="match status" value="1"/>
</dbReference>
<feature type="compositionally biased region" description="Low complexity" evidence="15">
    <location>
        <begin position="115"/>
        <end position="136"/>
    </location>
</feature>
<feature type="compositionally biased region" description="Low complexity" evidence="15">
    <location>
        <begin position="20"/>
        <end position="61"/>
    </location>
</feature>
<dbReference type="GO" id="GO:0003993">
    <property type="term" value="F:acid phosphatase activity"/>
    <property type="evidence" value="ECO:0007669"/>
    <property type="project" value="UniProtKB-EC"/>
</dbReference>
<keyword evidence="8 14" id="KW-0175">Coiled coil</keyword>
<evidence type="ECO:0000256" key="2">
    <source>
        <dbReference type="ARBA" id="ARBA00006005"/>
    </source>
</evidence>
<dbReference type="GO" id="GO:0007076">
    <property type="term" value="P:mitotic chromosome condensation"/>
    <property type="evidence" value="ECO:0007669"/>
    <property type="project" value="TreeGrafter"/>
</dbReference>
<feature type="compositionally biased region" description="Low complexity" evidence="15">
    <location>
        <begin position="199"/>
        <end position="208"/>
    </location>
</feature>
<dbReference type="InterPro" id="IPR027417">
    <property type="entry name" value="P-loop_NTPase"/>
</dbReference>
<dbReference type="EMBL" id="PUHQ01000015">
    <property type="protein sequence ID" value="KAG0664223.1"/>
    <property type="molecule type" value="Genomic_DNA"/>
</dbReference>
<evidence type="ECO:0000259" key="16">
    <source>
        <dbReference type="SMART" id="SM00968"/>
    </source>
</evidence>
<dbReference type="Pfam" id="PF06470">
    <property type="entry name" value="SMC_hinge"/>
    <property type="match status" value="1"/>
</dbReference>
<dbReference type="GO" id="GO:0000796">
    <property type="term" value="C:condensin complex"/>
    <property type="evidence" value="ECO:0007669"/>
    <property type="project" value="TreeGrafter"/>
</dbReference>
<evidence type="ECO:0000256" key="6">
    <source>
        <dbReference type="ARBA" id="ARBA00022776"/>
    </source>
</evidence>
<feature type="compositionally biased region" description="Acidic residues" evidence="15">
    <location>
        <begin position="209"/>
        <end position="222"/>
    </location>
</feature>
<evidence type="ECO:0000256" key="1">
    <source>
        <dbReference type="ARBA" id="ARBA00004123"/>
    </source>
</evidence>
<comment type="subcellular location">
    <subcellularLocation>
        <location evidence="1">Nucleus</location>
    </subcellularLocation>
</comment>
<dbReference type="FunFam" id="3.40.50.300:FF:000481">
    <property type="entry name" value="Structural maintenance of chromosomes 4"/>
    <property type="match status" value="1"/>
</dbReference>
<dbReference type="InterPro" id="IPR015914">
    <property type="entry name" value="PAPs_N"/>
</dbReference>
<dbReference type="Pfam" id="PF14008">
    <property type="entry name" value="Metallophos_C"/>
    <property type="match status" value="1"/>
</dbReference>
<evidence type="ECO:0000256" key="10">
    <source>
        <dbReference type="ARBA" id="ARBA00023180"/>
    </source>
</evidence>
<evidence type="ECO:0000313" key="18">
    <source>
        <dbReference type="Proteomes" id="UP000777482"/>
    </source>
</evidence>
<dbReference type="Pfam" id="PF16656">
    <property type="entry name" value="Pur_ac_phosph_N"/>
    <property type="match status" value="1"/>
</dbReference>
<dbReference type="PANTHER" id="PTHR18937:SF172">
    <property type="entry name" value="STRUCTURAL MAINTENANCE OF CHROMOSOMES PROTEIN"/>
    <property type="match status" value="1"/>
</dbReference>
<dbReference type="InterPro" id="IPR036277">
    <property type="entry name" value="SMC_hinge_sf"/>
</dbReference>
<dbReference type="InterPro" id="IPR004843">
    <property type="entry name" value="Calcineurin-like_PHP"/>
</dbReference>
<evidence type="ECO:0000256" key="9">
    <source>
        <dbReference type="ARBA" id="ARBA00023067"/>
    </source>
</evidence>
<dbReference type="GO" id="GO:0005524">
    <property type="term" value="F:ATP binding"/>
    <property type="evidence" value="ECO:0007669"/>
    <property type="project" value="UniProtKB-KW"/>
</dbReference>
<dbReference type="SUPFAM" id="SSF49363">
    <property type="entry name" value="Purple acid phosphatase, N-terminal domain"/>
    <property type="match status" value="1"/>
</dbReference>
<dbReference type="Gene3D" id="3.40.50.300">
    <property type="entry name" value="P-loop containing nucleotide triphosphate hydrolases"/>
    <property type="match status" value="2"/>
</dbReference>
<keyword evidence="4" id="KW-0732">Signal</keyword>
<keyword evidence="13" id="KW-0378">Hydrolase</keyword>
<dbReference type="InterPro" id="IPR041792">
    <property type="entry name" value="MPP_PAP"/>
</dbReference>
<comment type="similarity">
    <text evidence="2">Belongs to the SMC family. SMC4 subfamily.</text>
</comment>
<evidence type="ECO:0000256" key="12">
    <source>
        <dbReference type="ARBA" id="ARBA00023306"/>
    </source>
</evidence>
<keyword evidence="10" id="KW-0325">Glycoprotein</keyword>
<evidence type="ECO:0000256" key="4">
    <source>
        <dbReference type="ARBA" id="ARBA00022729"/>
    </source>
</evidence>
<dbReference type="Gene3D" id="1.20.1060.20">
    <property type="match status" value="1"/>
</dbReference>
<dbReference type="Pfam" id="PF00149">
    <property type="entry name" value="Metallophos"/>
    <property type="match status" value="1"/>
</dbReference>
<dbReference type="Pfam" id="PF02463">
    <property type="entry name" value="SMC_N"/>
    <property type="match status" value="2"/>
</dbReference>
<accession>A0A9P6W4C4</accession>
<feature type="compositionally biased region" description="Basic residues" evidence="15">
    <location>
        <begin position="532"/>
        <end position="548"/>
    </location>
</feature>
<dbReference type="Gene3D" id="3.30.70.1620">
    <property type="match status" value="1"/>
</dbReference>
<feature type="compositionally biased region" description="Low complexity" evidence="15">
    <location>
        <begin position="362"/>
        <end position="377"/>
    </location>
</feature>
<evidence type="ECO:0000256" key="3">
    <source>
        <dbReference type="ARBA" id="ARBA00022618"/>
    </source>
</evidence>
<feature type="compositionally biased region" description="Low complexity" evidence="15">
    <location>
        <begin position="490"/>
        <end position="501"/>
    </location>
</feature>
<dbReference type="OrthoDB" id="5575062at2759"/>
<keyword evidence="5" id="KW-0547">Nucleotide-binding</keyword>
<feature type="coiled-coil region" evidence="14">
    <location>
        <begin position="1197"/>
        <end position="1224"/>
    </location>
</feature>
<feature type="compositionally biased region" description="Low complexity" evidence="15">
    <location>
        <begin position="164"/>
        <end position="178"/>
    </location>
</feature>
<dbReference type="InterPro" id="IPR003395">
    <property type="entry name" value="RecF/RecN/SMC_N"/>
</dbReference>
<keyword evidence="3" id="KW-0132">Cell division</keyword>
<dbReference type="InterPro" id="IPR025733">
    <property type="entry name" value="PAPs_C"/>
</dbReference>
<dbReference type="InterPro" id="IPR029052">
    <property type="entry name" value="Metallo-depent_PP-like"/>
</dbReference>
<dbReference type="SUPFAM" id="SSF52540">
    <property type="entry name" value="P-loop containing nucleoside triphosphate hydrolases"/>
    <property type="match status" value="1"/>
</dbReference>
<dbReference type="CDD" id="cd00839">
    <property type="entry name" value="MPP_PAPs"/>
    <property type="match status" value="1"/>
</dbReference>